<accession>A0A8J3YLG7</accession>
<proteinExistence type="predicted"/>
<comment type="caution">
    <text evidence="1">The sequence shown here is derived from an EMBL/GenBank/DDBJ whole genome shotgun (WGS) entry which is preliminary data.</text>
</comment>
<gene>
    <name evidence="1" type="ORF">Val02_28390</name>
</gene>
<evidence type="ECO:0000313" key="2">
    <source>
        <dbReference type="Proteomes" id="UP000619260"/>
    </source>
</evidence>
<sequence>MTLYDDITDLTVDAGPLQYVGYHVDPAFPRDVAGIRLRFAHGAWLVGVDSDDDTVTLQKVEGTAPAGATVVDAGGLLPWAAALGKHVQWRWVLENQQGYTDALQIEFTDRVRVGSVTIQVLAIGSALRVHAVLPVETPLLVRPPAG</sequence>
<dbReference type="RefSeq" id="WP_203899478.1">
    <property type="nucleotide sequence ID" value="NZ_BOPF01000008.1"/>
</dbReference>
<protein>
    <submittedName>
        <fullName evidence="1">Uncharacterized protein</fullName>
    </submittedName>
</protein>
<dbReference type="AlphaFoldDB" id="A0A8J3YLG7"/>
<reference evidence="1" key="1">
    <citation type="submission" date="2021-01" db="EMBL/GenBank/DDBJ databases">
        <title>Whole genome shotgun sequence of Virgisporangium aliadipatigenens NBRC 105644.</title>
        <authorList>
            <person name="Komaki H."/>
            <person name="Tamura T."/>
        </authorList>
    </citation>
    <scope>NUCLEOTIDE SEQUENCE</scope>
    <source>
        <strain evidence="1">NBRC 105644</strain>
    </source>
</reference>
<evidence type="ECO:0000313" key="1">
    <source>
        <dbReference type="EMBL" id="GIJ45953.1"/>
    </source>
</evidence>
<keyword evidence="2" id="KW-1185">Reference proteome</keyword>
<dbReference type="InterPro" id="IPR046297">
    <property type="entry name" value="DUF6334"/>
</dbReference>
<dbReference type="Pfam" id="PF19860">
    <property type="entry name" value="DUF6334"/>
    <property type="match status" value="1"/>
</dbReference>
<organism evidence="1 2">
    <name type="scientific">Virgisporangium aliadipatigenens</name>
    <dbReference type="NCBI Taxonomy" id="741659"/>
    <lineage>
        <taxon>Bacteria</taxon>
        <taxon>Bacillati</taxon>
        <taxon>Actinomycetota</taxon>
        <taxon>Actinomycetes</taxon>
        <taxon>Micromonosporales</taxon>
        <taxon>Micromonosporaceae</taxon>
        <taxon>Virgisporangium</taxon>
    </lineage>
</organism>
<name>A0A8J3YLG7_9ACTN</name>
<dbReference type="EMBL" id="BOPF01000008">
    <property type="protein sequence ID" value="GIJ45953.1"/>
    <property type="molecule type" value="Genomic_DNA"/>
</dbReference>
<dbReference type="Proteomes" id="UP000619260">
    <property type="component" value="Unassembled WGS sequence"/>
</dbReference>